<dbReference type="RefSeq" id="WP_277733360.1">
    <property type="nucleotide sequence ID" value="NZ_CP120733.1"/>
</dbReference>
<evidence type="ECO:0000313" key="2">
    <source>
        <dbReference type="EMBL" id="WFD11337.1"/>
    </source>
</evidence>
<proteinExistence type="predicted"/>
<evidence type="ECO:0000313" key="3">
    <source>
        <dbReference type="Proteomes" id="UP001222800"/>
    </source>
</evidence>
<evidence type="ECO:0000259" key="1">
    <source>
        <dbReference type="Pfam" id="PF01814"/>
    </source>
</evidence>
<protein>
    <submittedName>
        <fullName evidence="2">Hemerythrin domain-containing protein</fullName>
    </submittedName>
</protein>
<dbReference type="Proteomes" id="UP001222800">
    <property type="component" value="Chromosome"/>
</dbReference>
<dbReference type="Pfam" id="PF01814">
    <property type="entry name" value="Hemerythrin"/>
    <property type="match status" value="1"/>
</dbReference>
<organism evidence="2 3">
    <name type="scientific">Tepidibacter hydrothermalis</name>
    <dbReference type="NCBI Taxonomy" id="3036126"/>
    <lineage>
        <taxon>Bacteria</taxon>
        <taxon>Bacillati</taxon>
        <taxon>Bacillota</taxon>
        <taxon>Clostridia</taxon>
        <taxon>Peptostreptococcales</taxon>
        <taxon>Peptostreptococcaceae</taxon>
        <taxon>Tepidibacter</taxon>
    </lineage>
</organism>
<reference evidence="2 3" key="1">
    <citation type="submission" date="2023-03" db="EMBL/GenBank/DDBJ databases">
        <title>Complete genome sequence of Tepidibacter sp. SWIR-1, isolated from a deep-sea hydrothermal vent.</title>
        <authorList>
            <person name="Li X."/>
        </authorList>
    </citation>
    <scope>NUCLEOTIDE SEQUENCE [LARGE SCALE GENOMIC DNA]</scope>
    <source>
        <strain evidence="2 3">SWIR-1</strain>
    </source>
</reference>
<dbReference type="EMBL" id="CP120733">
    <property type="protein sequence ID" value="WFD11337.1"/>
    <property type="molecule type" value="Genomic_DNA"/>
</dbReference>
<gene>
    <name evidence="2" type="ORF">P4S50_04470</name>
</gene>
<accession>A0ABY8EI98</accession>
<name>A0ABY8EI98_9FIRM</name>
<sequence>MASMTNLKRQHVEIINTIKIIDKLMKNNDFEKDSNDIAKSISILAGKLKIHLDTEDKFLYPKLAKHDNISVRNKANKYIDEMGSICEVFTDYKNKFNTKSKIMNSLDEFKKESKYIFDTIKKRISKEDIDLYPLL</sequence>
<dbReference type="InterPro" id="IPR012312">
    <property type="entry name" value="Hemerythrin-like"/>
</dbReference>
<feature type="domain" description="Hemerythrin-like" evidence="1">
    <location>
        <begin position="6"/>
        <end position="135"/>
    </location>
</feature>
<keyword evidence="3" id="KW-1185">Reference proteome</keyword>